<evidence type="ECO:0000313" key="2">
    <source>
        <dbReference type="EMBL" id="RWZ55070.1"/>
    </source>
</evidence>
<proteinExistence type="predicted"/>
<feature type="region of interest" description="Disordered" evidence="1">
    <location>
        <begin position="1"/>
        <end position="119"/>
    </location>
</feature>
<evidence type="ECO:0000256" key="1">
    <source>
        <dbReference type="SAM" id="MobiDB-lite"/>
    </source>
</evidence>
<feature type="compositionally biased region" description="Basic and acidic residues" evidence="1">
    <location>
        <begin position="53"/>
        <end position="72"/>
    </location>
</feature>
<organism evidence="2 3">
    <name type="scientific">Labedella populi</name>
    <dbReference type="NCBI Taxonomy" id="2498850"/>
    <lineage>
        <taxon>Bacteria</taxon>
        <taxon>Bacillati</taxon>
        <taxon>Actinomycetota</taxon>
        <taxon>Actinomycetes</taxon>
        <taxon>Micrococcales</taxon>
        <taxon>Microbacteriaceae</taxon>
        <taxon>Labedella</taxon>
    </lineage>
</organism>
<dbReference type="Proteomes" id="UP000288603">
    <property type="component" value="Unassembled WGS sequence"/>
</dbReference>
<comment type="caution">
    <text evidence="2">The sequence shown here is derived from an EMBL/GenBank/DDBJ whole genome shotgun (WGS) entry which is preliminary data.</text>
</comment>
<accession>A0A3S4DMX5</accession>
<dbReference type="RefSeq" id="WP_128500263.1">
    <property type="nucleotide sequence ID" value="NZ_RZNC01000009.1"/>
</dbReference>
<protein>
    <submittedName>
        <fullName evidence="2">Uncharacterized protein</fullName>
    </submittedName>
</protein>
<evidence type="ECO:0000313" key="3">
    <source>
        <dbReference type="Proteomes" id="UP000288603"/>
    </source>
</evidence>
<name>A0A3S4DMX5_9MICO</name>
<reference evidence="2 3" key="1">
    <citation type="submission" date="2018-12" db="EMBL/GenBank/DDBJ databases">
        <authorList>
            <person name="Li F."/>
        </authorList>
    </citation>
    <scope>NUCLEOTIDE SEQUENCE [LARGE SCALE GENOMIC DNA]</scope>
    <source>
        <strain evidence="2 3">8H24J-4-2</strain>
    </source>
</reference>
<keyword evidence="3" id="KW-1185">Reference proteome</keyword>
<gene>
    <name evidence="2" type="ORF">ELQ92_15725</name>
</gene>
<sequence length="119" mass="11175">MTDQSSTGPEGVDPELAPDGLGTGGFGDDGVGTALPGDDANDSATATGGGLPDGRDGADGPDGAGERTDDPGAGRQGPMVDDASIDWSQLDGAGDGAGTGAPAGLPTDAQPTDGEAPAP</sequence>
<feature type="compositionally biased region" description="Gly residues" evidence="1">
    <location>
        <begin position="21"/>
        <end position="30"/>
    </location>
</feature>
<dbReference type="AlphaFoldDB" id="A0A3S4DMX5"/>
<dbReference type="EMBL" id="RZNC01000009">
    <property type="protein sequence ID" value="RWZ55070.1"/>
    <property type="molecule type" value="Genomic_DNA"/>
</dbReference>